<dbReference type="NCBIfam" id="NF046120">
    <property type="entry name" value="lipo_SCO0607"/>
    <property type="match status" value="1"/>
</dbReference>
<reference evidence="3" key="1">
    <citation type="journal article" date="2019" name="Int. J. Syst. Evol. Microbiol.">
        <title>The Global Catalogue of Microorganisms (GCM) 10K type strain sequencing project: providing services to taxonomists for standard genome sequencing and annotation.</title>
        <authorList>
            <consortium name="The Broad Institute Genomics Platform"/>
            <consortium name="The Broad Institute Genome Sequencing Center for Infectious Disease"/>
            <person name="Wu L."/>
            <person name="Ma J."/>
        </authorList>
    </citation>
    <scope>NUCLEOTIDE SEQUENCE [LARGE SCALE GENOMIC DNA]</scope>
    <source>
        <strain evidence="3">JCM 18324</strain>
    </source>
</reference>
<feature type="region of interest" description="Disordered" evidence="1">
    <location>
        <begin position="1"/>
        <end position="28"/>
    </location>
</feature>
<evidence type="ECO:0000313" key="2">
    <source>
        <dbReference type="EMBL" id="GAA4770512.1"/>
    </source>
</evidence>
<accession>A0ABP8ZZU0</accession>
<gene>
    <name evidence="2" type="ORF">GCM10023329_16930</name>
</gene>
<sequence length="128" mass="13246">MVGTKTGTGETTVPEPVPQPVRPTAAASARRRVRTAAACALAGAAAALTLTGCSVTFRDAICAGGEYPVMTVGATGSACVADGDPVPEGYTRYPEGKVPQHVDDEWDLYWRTHTVDEQGEIVDAPEAG</sequence>
<proteinExistence type="predicted"/>
<organism evidence="2 3">
    <name type="scientific">Streptomyces sanyensis</name>
    <dbReference type="NCBI Taxonomy" id="568869"/>
    <lineage>
        <taxon>Bacteria</taxon>
        <taxon>Bacillati</taxon>
        <taxon>Actinomycetota</taxon>
        <taxon>Actinomycetes</taxon>
        <taxon>Kitasatosporales</taxon>
        <taxon>Streptomycetaceae</taxon>
        <taxon>Streptomyces</taxon>
    </lineage>
</organism>
<comment type="caution">
    <text evidence="2">The sequence shown here is derived from an EMBL/GenBank/DDBJ whole genome shotgun (WGS) entry which is preliminary data.</text>
</comment>
<protein>
    <recommendedName>
        <fullName evidence="4">Lipoprotein</fullName>
    </recommendedName>
</protein>
<name>A0ABP8ZZU0_9ACTN</name>
<feature type="compositionally biased region" description="Low complexity" evidence="1">
    <location>
        <begin position="1"/>
        <end position="14"/>
    </location>
</feature>
<dbReference type="EMBL" id="BAABJV010000003">
    <property type="protein sequence ID" value="GAA4770512.1"/>
    <property type="molecule type" value="Genomic_DNA"/>
</dbReference>
<evidence type="ECO:0000256" key="1">
    <source>
        <dbReference type="SAM" id="MobiDB-lite"/>
    </source>
</evidence>
<keyword evidence="3" id="KW-1185">Reference proteome</keyword>
<evidence type="ECO:0000313" key="3">
    <source>
        <dbReference type="Proteomes" id="UP001501147"/>
    </source>
</evidence>
<evidence type="ECO:0008006" key="4">
    <source>
        <dbReference type="Google" id="ProtNLM"/>
    </source>
</evidence>
<dbReference type="InterPro" id="IPR058119">
    <property type="entry name" value="SCO0607-like"/>
</dbReference>
<dbReference type="Proteomes" id="UP001501147">
    <property type="component" value="Unassembled WGS sequence"/>
</dbReference>